<keyword evidence="1" id="KW-0378">Hydrolase</keyword>
<geneLocation type="plasmid" evidence="1">
    <name>pY95</name>
</geneLocation>
<sequence>MIYEVLMGMPNYQKALQIFLKNEISIDLICKIGMNRKSSDYDKDYFQIIKALQNAFLDDISNQEKHLKMLYESFKSLKNSKIYRLWFKLIFAKNPTEKLLKNNQISTCLSFANPFLNCKDERSFKETFFKYLHVFKAKATLEDYFDLNCRFFNLSDIIIFENGLIKLDILPKHYFKQVMDTISLQIFKPNNQLEQSISLEEIIGNTPNLDRLYKDLSLVLNAPIKNQQDIIRNTNHHKRQKFIALIENKFSNSILLKLLQLFKERANNSKNPKNPKIDKNIFELVTDEANIPTIFEYIVGIIWYKISQFEGDLSAFLKLSLQPNLLPKTHAKGGEADIVFEYAPKLPFYSKHNLLLEVTLSTKDNQRRMELEPVSRHLGNHLIKTKNLNDYAIFISTYLDPNAVNDFKFRKIMPYQKNDKIINGMKILSLDTDILGVILDKNISYEKLFVVLDNFYQQELKDQDYDKLYSEIECY</sequence>
<keyword evidence="1" id="KW-0255">Endonuclease</keyword>
<dbReference type="Gene3D" id="3.40.91.50">
    <property type="match status" value="1"/>
</dbReference>
<accession>A0A649Z413</accession>
<organism evidence="1">
    <name type="scientific">Helicobacter pylori</name>
    <name type="common">Campylobacter pylori</name>
    <dbReference type="NCBI Taxonomy" id="210"/>
    <lineage>
        <taxon>Bacteria</taxon>
        <taxon>Pseudomonadati</taxon>
        <taxon>Campylobacterota</taxon>
        <taxon>Epsilonproteobacteria</taxon>
        <taxon>Campylobacterales</taxon>
        <taxon>Helicobacteraceae</taxon>
        <taxon>Helicobacter</taxon>
    </lineage>
</organism>
<keyword evidence="1" id="KW-0614">Plasmid</keyword>
<name>A0A649Z413_HELPX</name>
<reference evidence="1" key="1">
    <citation type="submission" date="2019-04" db="EMBL/GenBank/DDBJ databases">
        <authorList>
            <person name="Belova A.M."/>
            <person name="Babenko V.V."/>
        </authorList>
    </citation>
    <scope>NUCLEOTIDE SEQUENCE</scope>
    <source>
        <strain evidence="1">Yak95</strain>
        <plasmid evidence="1">pY95</plasmid>
    </source>
</reference>
<dbReference type="Pfam" id="PF09491">
    <property type="entry name" value="RE_AlwI"/>
    <property type="match status" value="1"/>
</dbReference>
<dbReference type="AlphaFoldDB" id="A0A649Z413"/>
<dbReference type="InterPro" id="IPR018573">
    <property type="entry name" value="Restrct_endonuc_II_AlwI"/>
</dbReference>
<evidence type="ECO:0000313" key="1">
    <source>
        <dbReference type="EMBL" id="QGM49694.1"/>
    </source>
</evidence>
<dbReference type="GO" id="GO:0004519">
    <property type="term" value="F:endonuclease activity"/>
    <property type="evidence" value="ECO:0007669"/>
    <property type="project" value="UniProtKB-KW"/>
</dbReference>
<keyword evidence="1" id="KW-0540">Nuclease</keyword>
<dbReference type="EMBL" id="MK795213">
    <property type="protein sequence ID" value="QGM49694.1"/>
    <property type="molecule type" value="Genomic_DNA"/>
</dbReference>
<proteinExistence type="predicted"/>
<protein>
    <submittedName>
        <fullName evidence="1">AlwI restriction endonuclease family protein</fullName>
    </submittedName>
</protein>